<keyword evidence="3" id="KW-1185">Reference proteome</keyword>
<feature type="transmembrane region" description="Helical" evidence="1">
    <location>
        <begin position="209"/>
        <end position="231"/>
    </location>
</feature>
<reference evidence="2 3" key="1">
    <citation type="submission" date="2019-09" db="EMBL/GenBank/DDBJ databases">
        <title>Isolation and identification of active actinomycetes.</title>
        <authorList>
            <person name="Yu Z."/>
            <person name="Han C."/>
            <person name="Yu B."/>
        </authorList>
    </citation>
    <scope>NUCLEOTIDE SEQUENCE [LARGE SCALE GENOMIC DNA]</scope>
    <source>
        <strain evidence="2 3">NEAU-H2</strain>
    </source>
</reference>
<keyword evidence="1" id="KW-0812">Transmembrane</keyword>
<evidence type="ECO:0000313" key="3">
    <source>
        <dbReference type="Proteomes" id="UP000442990"/>
    </source>
</evidence>
<keyword evidence="1" id="KW-0472">Membrane</keyword>
<dbReference type="AlphaFoldDB" id="A0A7J5DML1"/>
<protein>
    <submittedName>
        <fullName evidence="2">Uncharacterized protein</fullName>
    </submittedName>
</protein>
<evidence type="ECO:0000256" key="1">
    <source>
        <dbReference type="SAM" id="Phobius"/>
    </source>
</evidence>
<feature type="transmembrane region" description="Helical" evidence="1">
    <location>
        <begin position="64"/>
        <end position="87"/>
    </location>
</feature>
<proteinExistence type="predicted"/>
<gene>
    <name evidence="2" type="ORF">F8144_06265</name>
</gene>
<dbReference type="RefSeq" id="WP_151468237.1">
    <property type="nucleotide sequence ID" value="NZ_WBKG01000003.1"/>
</dbReference>
<name>A0A7J5DML1_9ACTN</name>
<evidence type="ECO:0000313" key="2">
    <source>
        <dbReference type="EMBL" id="KAB1989939.1"/>
    </source>
</evidence>
<keyword evidence="1" id="KW-1133">Transmembrane helix</keyword>
<feature type="transmembrane region" description="Helical" evidence="1">
    <location>
        <begin position="99"/>
        <end position="118"/>
    </location>
</feature>
<dbReference type="Proteomes" id="UP000442990">
    <property type="component" value="Unassembled WGS sequence"/>
</dbReference>
<sequence length="237" mass="25258">MARPGRNGTSRVAARRVELVLPGVLEFLRTRVRPRRKKYLLAGVMVWSLVVTPTAVFLGGRSEAWGLVSVVPGSLSLVSAPFVADVWDFRSGSGLRERLAVAPVVTAAVFLVAGPFLVPTVLHETAGHPVRARMMEVGSTHEGGTGDDGPEWISYRIADAVTEQDLGPLLYGLPEWTPAGTVIEVSVVPGGWSPPVSAERLDDGGARPYVTVFAGTAAAHVLVCAAAWFGWPRKDAR</sequence>
<feature type="transmembrane region" description="Helical" evidence="1">
    <location>
        <begin position="39"/>
        <end position="58"/>
    </location>
</feature>
<comment type="caution">
    <text evidence="2">The sequence shown here is derived from an EMBL/GenBank/DDBJ whole genome shotgun (WGS) entry which is preliminary data.</text>
</comment>
<organism evidence="2 3">
    <name type="scientific">Streptomyces triticiradicis</name>
    <dbReference type="NCBI Taxonomy" id="2651189"/>
    <lineage>
        <taxon>Bacteria</taxon>
        <taxon>Bacillati</taxon>
        <taxon>Actinomycetota</taxon>
        <taxon>Actinomycetes</taxon>
        <taxon>Kitasatosporales</taxon>
        <taxon>Streptomycetaceae</taxon>
        <taxon>Streptomyces</taxon>
    </lineage>
</organism>
<accession>A0A7J5DML1</accession>
<dbReference type="EMBL" id="WBKG01000003">
    <property type="protein sequence ID" value="KAB1989939.1"/>
    <property type="molecule type" value="Genomic_DNA"/>
</dbReference>